<dbReference type="Pfam" id="PF00743">
    <property type="entry name" value="FMO-like"/>
    <property type="match status" value="1"/>
</dbReference>
<dbReference type="PROSITE" id="PS01173">
    <property type="entry name" value="LIPASE_GDXG_HIS"/>
    <property type="match status" value="1"/>
</dbReference>
<dbReference type="InterPro" id="IPR002168">
    <property type="entry name" value="Lipase_GDXG_HIS_AS"/>
</dbReference>
<dbReference type="OrthoDB" id="312624at2"/>
<evidence type="ECO:0000256" key="3">
    <source>
        <dbReference type="ARBA" id="ARBA00022801"/>
    </source>
</evidence>
<reference evidence="7 8" key="2">
    <citation type="submission" date="2018-03" db="EMBL/GenBank/DDBJ databases">
        <authorList>
            <person name="Keele B.F."/>
        </authorList>
    </citation>
    <scope>NUCLEOTIDE SEQUENCE [LARGE SCALE GENOMIC DNA]</scope>
    <source>
        <strain evidence="7 8">D13</strain>
    </source>
</reference>
<dbReference type="PANTHER" id="PTHR42877">
    <property type="entry name" value="L-ORNITHINE N(5)-MONOOXYGENASE-RELATED"/>
    <property type="match status" value="1"/>
</dbReference>
<dbReference type="GO" id="GO:0016787">
    <property type="term" value="F:hydrolase activity"/>
    <property type="evidence" value="ECO:0007669"/>
    <property type="project" value="UniProtKB-KW"/>
</dbReference>
<protein>
    <recommendedName>
        <fullName evidence="6">Alpha/beta hydrolase fold-3 domain-containing protein</fullName>
    </recommendedName>
</protein>
<evidence type="ECO:0000313" key="7">
    <source>
        <dbReference type="EMBL" id="AVP99519.1"/>
    </source>
</evidence>
<dbReference type="SUPFAM" id="SSF51905">
    <property type="entry name" value="FAD/NAD(P)-binding domain"/>
    <property type="match status" value="1"/>
</dbReference>
<dbReference type="KEGG" id="xba:C7S18_21115"/>
<name>A0A2P1PXE5_9GAMM</name>
<evidence type="ECO:0000256" key="1">
    <source>
        <dbReference type="ARBA" id="ARBA00010515"/>
    </source>
</evidence>
<dbReference type="GO" id="GO:0050660">
    <property type="term" value="F:flavin adenine dinucleotide binding"/>
    <property type="evidence" value="ECO:0007669"/>
    <property type="project" value="InterPro"/>
</dbReference>
<dbReference type="InterPro" id="IPR013094">
    <property type="entry name" value="AB_hydrolase_3"/>
</dbReference>
<keyword evidence="3" id="KW-0378">Hydrolase</keyword>
<keyword evidence="8" id="KW-1185">Reference proteome</keyword>
<evidence type="ECO:0000259" key="6">
    <source>
        <dbReference type="Pfam" id="PF07859"/>
    </source>
</evidence>
<reference evidence="7 8" key="1">
    <citation type="submission" date="2018-03" db="EMBL/GenBank/DDBJ databases">
        <title>Ahniella affigens gen. nov., sp. nov., a gammaproteobacterium isolated from sandy soil near a stream.</title>
        <authorList>
            <person name="Ko Y."/>
            <person name="Kim J.-H."/>
        </authorList>
    </citation>
    <scope>NUCLEOTIDE SEQUENCE [LARGE SCALE GENOMIC DNA]</scope>
    <source>
        <strain evidence="7 8">D13</strain>
    </source>
</reference>
<dbReference type="InterPro" id="IPR036188">
    <property type="entry name" value="FAD/NAD-bd_sf"/>
</dbReference>
<dbReference type="Gene3D" id="3.40.50.1820">
    <property type="entry name" value="alpha/beta hydrolase"/>
    <property type="match status" value="1"/>
</dbReference>
<dbReference type="InterPro" id="IPR020946">
    <property type="entry name" value="Flavin_mOase-like"/>
</dbReference>
<dbReference type="InterPro" id="IPR029058">
    <property type="entry name" value="AB_hydrolase_fold"/>
</dbReference>
<dbReference type="PANTHER" id="PTHR42877:SF4">
    <property type="entry name" value="FAD_NAD(P)-BINDING DOMAIN-CONTAINING PROTEIN-RELATED"/>
    <property type="match status" value="1"/>
</dbReference>
<proteinExistence type="inferred from homology"/>
<evidence type="ECO:0000256" key="5">
    <source>
        <dbReference type="ARBA" id="ARBA00023002"/>
    </source>
</evidence>
<comment type="similarity">
    <text evidence="1">Belongs to the 'GDXG' lipolytic enzyme family.</text>
</comment>
<evidence type="ECO:0000313" key="8">
    <source>
        <dbReference type="Proteomes" id="UP000241074"/>
    </source>
</evidence>
<organism evidence="7 8">
    <name type="scientific">Ahniella affigens</name>
    <dbReference type="NCBI Taxonomy" id="2021234"/>
    <lineage>
        <taxon>Bacteria</taxon>
        <taxon>Pseudomonadati</taxon>
        <taxon>Pseudomonadota</taxon>
        <taxon>Gammaproteobacteria</taxon>
        <taxon>Lysobacterales</taxon>
        <taxon>Rhodanobacteraceae</taxon>
        <taxon>Ahniella</taxon>
    </lineage>
</organism>
<evidence type="ECO:0000256" key="4">
    <source>
        <dbReference type="ARBA" id="ARBA00022827"/>
    </source>
</evidence>
<accession>A0A2P1PXE5</accession>
<dbReference type="GO" id="GO:0050661">
    <property type="term" value="F:NADP binding"/>
    <property type="evidence" value="ECO:0007669"/>
    <property type="project" value="InterPro"/>
</dbReference>
<dbReference type="Gene3D" id="3.50.50.60">
    <property type="entry name" value="FAD/NAD(P)-binding domain"/>
    <property type="match status" value="2"/>
</dbReference>
<dbReference type="GO" id="GO:0004499">
    <property type="term" value="F:N,N-dimethylaniline monooxygenase activity"/>
    <property type="evidence" value="ECO:0007669"/>
    <property type="project" value="InterPro"/>
</dbReference>
<dbReference type="EMBL" id="CP027860">
    <property type="protein sequence ID" value="AVP99519.1"/>
    <property type="molecule type" value="Genomic_DNA"/>
</dbReference>
<dbReference type="SUPFAM" id="SSF53474">
    <property type="entry name" value="alpha/beta-Hydrolases"/>
    <property type="match status" value="1"/>
</dbReference>
<dbReference type="Proteomes" id="UP000241074">
    <property type="component" value="Chromosome"/>
</dbReference>
<feature type="domain" description="Alpha/beta hydrolase fold-3" evidence="6">
    <location>
        <begin position="92"/>
        <end position="287"/>
    </location>
</feature>
<gene>
    <name evidence="7" type="ORF">C7S18_21115</name>
</gene>
<sequence length="795" mass="87747">MPTRHDHDPTLATDAPFRECLLAFVYRWLIRLLLKPLLSPRWTISAQRRWLDWLSWLNRPTPGIDVVAATVAGLPGEWLHPAHAANLRDAVVLYLHGGAFCVGSPRTHRPLAMRLARDTGLSVFAADYRLAPEHPWPAAIDDAEAAFLALAESRRVLVVGDSAGGTLALLLAQRLRDRGLPGPAALGLLSPVADLAVQVDGRTERLDPMLSQAWLSDCFGHWLGKPPSDLPTASPIAGSLSGLAPTFVHFGEQELLAASCERLVAAMQAAGVSAEGHCWLRRWHVFQLHANTLPSANAALSCLGRQLLSVLDATEPPRERTLEVLIMGAGMSGLCMLRGLKQRGQHDVLALEKQPNLGGTWWDNTYPGAQVDVPAPAYAFSFAPNPDWQQRFASASEIQRYQQRLAEREGLLPHLRFNTRLTAAHWQPDQKRWRCETACGQVIHARHFVCSTGPLNQPRWPDIPGLNRFAGTRLHSARWDHQVDLTGKRVAVIGTGSTAVQLIPPLAARAGHLTVLQRTPNWILPRLGRRYRWFDRGLARVPGYAPMVRASWVRFLEWVRSGFDDGTVGRSLMLAIARRLREWQLSDAPLRALLTPNYPLGCKRLIFANDYYPVFRRPNVVLETGPISEVIEHGVRLADGRILDVDVLVCATGFETVRLLASVDIRGRSGACLADRWQEGPSAFHGITVPDFPNFFLMLGPNTATGHTSTLLFIEPAVQHALAAMAHAGNGAVEVAAAAFARHNDALQQRLQGSVWAQCQSWYRAANGRVVALFPGRTREYVVGAAFRADDYHCH</sequence>
<keyword evidence="4" id="KW-0274">FAD</keyword>
<dbReference type="Pfam" id="PF07859">
    <property type="entry name" value="Abhydrolase_3"/>
    <property type="match status" value="1"/>
</dbReference>
<dbReference type="InterPro" id="IPR051209">
    <property type="entry name" value="FAD-bind_Monooxygenase_sf"/>
</dbReference>
<keyword evidence="5" id="KW-0560">Oxidoreductase</keyword>
<dbReference type="RefSeq" id="WP_106893436.1">
    <property type="nucleotide sequence ID" value="NZ_CP027860.1"/>
</dbReference>
<dbReference type="AlphaFoldDB" id="A0A2P1PXE5"/>
<evidence type="ECO:0000256" key="2">
    <source>
        <dbReference type="ARBA" id="ARBA00022630"/>
    </source>
</evidence>
<keyword evidence="2" id="KW-0285">Flavoprotein</keyword>